<sequence length="2166" mass="245494">MPRPRQRGQDPAPPDGLDPDIPEVVRSQPYQGPMSAKTRLASHLPPLHKLDDIYEHMTKRALELNFDAVLSHLGSKPLRVVTMCSGTESPLLALEMVQNVLRKNFGKSFELHHLFSAEIVPFKQAYIERNFHPRYLFRDVEQLKDRFAQTAYGSLEKIPKNPDLVIAGFSCVDFSGLNNKRKTLDEQGESGGTFWGIIRYAVAYRPRIVVLENIKNAPWEKIAEHWNEINYVAVHNNVDTKAYYLPQTRERGYMLCIDRNLLDKHGLSEQSVMDWPKILNDFRRPASSPAGMFLLDANDPRLEQIEKDMSIRVTSTTVRATIDWKKYQSRHQNYRSTQGLGFERPMSKFQDSGACQTPDFAWQTWFRFLPERIWDTIDVNFLRKLIEGYDMNFKERCIELSQGVDREIDSRAFGIIGCITPSGMPYITTRGGPLCGLESLALQGLPLDRLLLTRESSRDLQDLAGNAMSSTVVGAAVLSALIVGHKVLPPGMQSSTASNLIPKHKTIGLRPDLQMTPRILQLSQVGPIKTPDLQMQATSSARYCLCERQSGVRQDILKCTLCEHTACSDCAGNPSHAYERWSNLIRSQPSDFVRRLKSILPARLIMYGLDRESYHSFDRSLPQNSDPVWEKYLDAVIRTVGDELRFLDVRRSEVWAAVYEGKCSFLKLIISASTIEWLLFAKPLDSEPALSLHREILSKPIARMKPDPDTLLEGIWEVCAPLSSKCTLTISGTGSQVLTYEARCGLEKKGFFDSRRWNRLDVQGSSVDCQHLEVDIRGTYQLLPDCGTANGCLHKKEATDVDPGVYLFLDPTKLGEPKNDSFVFALEHRRNPGYESRVTIAELSHTWRSSTASGARRKVNAYYRKWAQVRTIRLELYAPDSSVTCSGLRPGTTVYMENAGCHDANITLLSLSAPADAIDSLWCKGPWKVTNPTESKSLLRDFAWLLQKSSEFAGFQDWNPITTYIRVDAETGSTCPVCTPPKPRILWGRDEKGRIKAYEDPRDAALYERQVKAKPSPFLIFRHVDEDDVGHLRVTLNVQTLLHKAHAKLGSSGSNNASFYWRLIPNAHDERKFLFPKFNLLSNRNDPPHGQPPNFRKILRPEQLRSLSWMLEQEKDDIAPFVEEEVEEEILPSMMWRAEGKVVIQRAVRGGVLADDVGYGKTAITLGLIDVQHSRGHDTIPKAMAGFIPTKATLVLVPQIVLEQWRLEIAKFVGTKYEVLVLPSGAEFSKKMISDILRADIILVPWSVLNNQSYYQRMQRFTGMPRVPERAGRNFDAWFAEAQKSLREQVQILMDRGPREFLESLRNKRQVVKATHGNRTYTPSKRLRGKQYAAAHETNESKRDVGMQYADLSDAEEPNADGDGDPEAVRAKVEQFMELQADAARADATHTPDESYSDEDTAYEESSTESNNQTKAEEDTTDEESSTESNNQTKAGPCKDRSSRKRKRDQSSTEKEKKTWDDRKEFNIIRNKRNQQWYTVKTPLLHAFLFNRIVIDEFTYAGNERLAPLLALRARSKWILSGTPPLNDFADVKTIAPFLGIHLGVDDENTLSQNTRLKVLRKNRSDAEVFQSWRAPSSEAWHRNRHEVAQRFLDQFARRNIADIDEIPHSEHLILIDQSPAECAIYLELYKQIMTHNKQLRRSKRGRFKNDQNERLDEIISSSMSPEEALLKCCSSLALKGRWDEGKPEVITCSSLIATRENQLANLQAEFLSNMKLAAWLYFGCDLGYEGFLKFAEGIIKHQFGDEAVTTAAILHFKSAMQASHSDDWRLFFADPVEKRSSPEKADSPEEEEPSPEKAKSPEEAEPGMNVSQGLDTGSVESDKMAEVDNKLQGPRKKAKRVAGKAAQKSRAKKTKRVEVERDQSSEMPFKPTQFNDFEPCMDEVTSILRSIMAEWVLRERALRFLRTVRMLQTNPVTPECDCCEEVESRSDLSVLGSCGHALCKECVSKTVQFEECAVDNCRGSGTKFNVIRAASLGLEGDRNTQYGGSKMDKLVEIVRRIPNQERAILFIQFDELIDVASKAFDLAKITHTVITARDTKKIEEFKKGNEKVVILNLGSETAAGLNLQCTNHVIFLSPMLAQTQYDYDSSMTQAIGRALRYGQTRRVHVYHLLTKRTIDVNIFQERRGKIVVERDGQAVLVNDDECLDGEAFSCQGPALVVDNFF</sequence>
<evidence type="ECO:0000256" key="6">
    <source>
        <dbReference type="ARBA" id="ARBA00022801"/>
    </source>
</evidence>
<dbReference type="GO" id="GO:0016787">
    <property type="term" value="F:hydrolase activity"/>
    <property type="evidence" value="ECO:0007669"/>
    <property type="project" value="UniProtKB-KW"/>
</dbReference>
<keyword evidence="4" id="KW-0547">Nucleotide-binding</keyword>
<dbReference type="GO" id="GO:0032259">
    <property type="term" value="P:methylation"/>
    <property type="evidence" value="ECO:0007669"/>
    <property type="project" value="UniProtKB-KW"/>
</dbReference>
<dbReference type="GO" id="GO:0008094">
    <property type="term" value="F:ATP-dependent activity, acting on DNA"/>
    <property type="evidence" value="ECO:0007669"/>
    <property type="project" value="TreeGrafter"/>
</dbReference>
<dbReference type="GO" id="GO:0008270">
    <property type="term" value="F:zinc ion binding"/>
    <property type="evidence" value="ECO:0007669"/>
    <property type="project" value="UniProtKB-KW"/>
</dbReference>
<dbReference type="Pfam" id="PF00271">
    <property type="entry name" value="Helicase_C"/>
    <property type="match status" value="1"/>
</dbReference>
<feature type="region of interest" description="Disordered" evidence="10">
    <location>
        <begin position="1"/>
        <end position="28"/>
    </location>
</feature>
<feature type="compositionally biased region" description="Basic residues" evidence="10">
    <location>
        <begin position="1834"/>
        <end position="1856"/>
    </location>
</feature>
<evidence type="ECO:0000259" key="11">
    <source>
        <dbReference type="PROSITE" id="PS50089"/>
    </source>
</evidence>
<dbReference type="OrthoDB" id="423221at2759"/>
<keyword evidence="1" id="KW-0489">Methyltransferase</keyword>
<keyword evidence="6" id="KW-0378">Hydrolase</keyword>
<feature type="compositionally biased region" description="Basic and acidic residues" evidence="10">
    <location>
        <begin position="1384"/>
        <end position="1393"/>
    </location>
</feature>
<feature type="domain" description="Helicase C-terminal" evidence="12">
    <location>
        <begin position="1994"/>
        <end position="2148"/>
    </location>
</feature>
<keyword evidence="7" id="KW-0862">Zinc</keyword>
<evidence type="ECO:0000256" key="8">
    <source>
        <dbReference type="ARBA" id="ARBA00022840"/>
    </source>
</evidence>
<dbReference type="GO" id="GO:0006281">
    <property type="term" value="P:DNA repair"/>
    <property type="evidence" value="ECO:0007669"/>
    <property type="project" value="TreeGrafter"/>
</dbReference>
<keyword evidence="3" id="KW-0479">Metal-binding</keyword>
<feature type="compositionally biased region" description="Acidic residues" evidence="10">
    <location>
        <begin position="1395"/>
        <end position="1407"/>
    </location>
</feature>
<dbReference type="VEuPathDB" id="FungiDB:CDV56_105859"/>
<dbReference type="InterPro" id="IPR001650">
    <property type="entry name" value="Helicase_C-like"/>
</dbReference>
<feature type="domain" description="RING-type" evidence="11">
    <location>
        <begin position="1921"/>
        <end position="1961"/>
    </location>
</feature>
<dbReference type="GO" id="GO:0005524">
    <property type="term" value="F:ATP binding"/>
    <property type="evidence" value="ECO:0007669"/>
    <property type="project" value="UniProtKB-KW"/>
</dbReference>
<evidence type="ECO:0000259" key="12">
    <source>
        <dbReference type="PROSITE" id="PS51194"/>
    </source>
</evidence>
<comment type="caution">
    <text evidence="13">The sequence shown here is derived from an EMBL/GenBank/DDBJ whole genome shotgun (WGS) entry which is preliminary data.</text>
</comment>
<feature type="region of interest" description="Disordered" evidence="10">
    <location>
        <begin position="1778"/>
        <end position="1875"/>
    </location>
</feature>
<dbReference type="PANTHER" id="PTHR45626:SF26">
    <property type="entry name" value="FAMILY HELICASE, PUTATIVE (AFU_ORTHOLOGUE AFUA_2G09120)-RELATED"/>
    <property type="match status" value="1"/>
</dbReference>
<dbReference type="InterPro" id="IPR029063">
    <property type="entry name" value="SAM-dependent_MTases_sf"/>
</dbReference>
<evidence type="ECO:0000256" key="10">
    <source>
        <dbReference type="SAM" id="MobiDB-lite"/>
    </source>
</evidence>
<keyword evidence="14" id="KW-1185">Reference proteome</keyword>
<dbReference type="InterPro" id="IPR001841">
    <property type="entry name" value="Znf_RING"/>
</dbReference>
<organism evidence="13 14">
    <name type="scientific">Aspergillus thermomutatus</name>
    <name type="common">Neosartorya pseudofischeri</name>
    <dbReference type="NCBI Taxonomy" id="41047"/>
    <lineage>
        <taxon>Eukaryota</taxon>
        <taxon>Fungi</taxon>
        <taxon>Dikarya</taxon>
        <taxon>Ascomycota</taxon>
        <taxon>Pezizomycotina</taxon>
        <taxon>Eurotiomycetes</taxon>
        <taxon>Eurotiomycetidae</taxon>
        <taxon>Eurotiales</taxon>
        <taxon>Aspergillaceae</taxon>
        <taxon>Aspergillus</taxon>
        <taxon>Aspergillus subgen. Fumigati</taxon>
    </lineage>
</organism>
<keyword evidence="2" id="KW-0808">Transferase</keyword>
<dbReference type="GeneID" id="38127833"/>
<evidence type="ECO:0000256" key="9">
    <source>
        <dbReference type="PROSITE-ProRule" id="PRU00175"/>
    </source>
</evidence>
<dbReference type="PROSITE" id="PS50089">
    <property type="entry name" value="ZF_RING_2"/>
    <property type="match status" value="1"/>
</dbReference>
<feature type="compositionally biased region" description="Basic and acidic residues" evidence="10">
    <location>
        <begin position="1449"/>
        <end position="1460"/>
    </location>
</feature>
<dbReference type="InterPro" id="IPR014001">
    <property type="entry name" value="Helicase_ATP-bd"/>
</dbReference>
<dbReference type="InterPro" id="IPR049730">
    <property type="entry name" value="SNF2/RAD54-like_C"/>
</dbReference>
<dbReference type="PROSITE" id="PS00518">
    <property type="entry name" value="ZF_RING_1"/>
    <property type="match status" value="1"/>
</dbReference>
<dbReference type="PANTHER" id="PTHR45626">
    <property type="entry name" value="TRANSCRIPTION TERMINATION FACTOR 2-RELATED"/>
    <property type="match status" value="1"/>
</dbReference>
<feature type="compositionally biased region" description="Polar residues" evidence="10">
    <location>
        <begin position="1810"/>
        <end position="1820"/>
    </location>
</feature>
<dbReference type="SUPFAM" id="SSF52540">
    <property type="entry name" value="P-loop containing nucleoside triphosphate hydrolases"/>
    <property type="match status" value="2"/>
</dbReference>
<name>A0A397HEJ6_ASPTH</name>
<feature type="compositionally biased region" description="Basic and acidic residues" evidence="10">
    <location>
        <begin position="1821"/>
        <end position="1830"/>
    </location>
</feature>
<gene>
    <name evidence="13" type="ORF">CDV56_105859</name>
</gene>
<evidence type="ECO:0000256" key="5">
    <source>
        <dbReference type="ARBA" id="ARBA00022771"/>
    </source>
</evidence>
<keyword evidence="5 9" id="KW-0863">Zinc-finger</keyword>
<dbReference type="GO" id="GO:0005634">
    <property type="term" value="C:nucleus"/>
    <property type="evidence" value="ECO:0007669"/>
    <property type="project" value="TreeGrafter"/>
</dbReference>
<dbReference type="SUPFAM" id="SSF53335">
    <property type="entry name" value="S-adenosyl-L-methionine-dependent methyltransferases"/>
    <property type="match status" value="1"/>
</dbReference>
<dbReference type="EMBL" id="NKHU02000043">
    <property type="protein sequence ID" value="RHZ61525.1"/>
    <property type="molecule type" value="Genomic_DNA"/>
</dbReference>
<dbReference type="InterPro" id="IPR017907">
    <property type="entry name" value="Znf_RING_CS"/>
</dbReference>
<dbReference type="Gene3D" id="3.40.50.150">
    <property type="entry name" value="Vaccinia Virus protein VP39"/>
    <property type="match status" value="1"/>
</dbReference>
<dbReference type="Pfam" id="PF00176">
    <property type="entry name" value="SNF2-rel_dom"/>
    <property type="match status" value="1"/>
</dbReference>
<dbReference type="SMART" id="SM00487">
    <property type="entry name" value="DEXDc"/>
    <property type="match status" value="1"/>
</dbReference>
<dbReference type="STRING" id="41047.A0A397HEJ6"/>
<dbReference type="Gene3D" id="3.40.50.10810">
    <property type="entry name" value="Tandem AAA-ATPase domain"/>
    <property type="match status" value="1"/>
</dbReference>
<dbReference type="RefSeq" id="XP_026616455.1">
    <property type="nucleotide sequence ID" value="XM_026759478.1"/>
</dbReference>
<accession>A0A397HEJ6</accession>
<feature type="region of interest" description="Disordered" evidence="10">
    <location>
        <begin position="1384"/>
        <end position="1460"/>
    </location>
</feature>
<evidence type="ECO:0000256" key="4">
    <source>
        <dbReference type="ARBA" id="ARBA00022741"/>
    </source>
</evidence>
<evidence type="ECO:0000256" key="1">
    <source>
        <dbReference type="ARBA" id="ARBA00022603"/>
    </source>
</evidence>
<evidence type="ECO:0000256" key="7">
    <source>
        <dbReference type="ARBA" id="ARBA00022833"/>
    </source>
</evidence>
<protein>
    <recommendedName>
        <fullName evidence="15">Helicase ATP-binding domain-containing protein</fullName>
    </recommendedName>
</protein>
<dbReference type="Gene3D" id="3.40.50.300">
    <property type="entry name" value="P-loop containing nucleotide triphosphate hydrolases"/>
    <property type="match status" value="1"/>
</dbReference>
<feature type="region of interest" description="Disordered" evidence="10">
    <location>
        <begin position="1312"/>
        <end position="1345"/>
    </location>
</feature>
<evidence type="ECO:0000313" key="14">
    <source>
        <dbReference type="Proteomes" id="UP000215305"/>
    </source>
</evidence>
<dbReference type="PROSITE" id="PS51194">
    <property type="entry name" value="HELICASE_CTER"/>
    <property type="match status" value="1"/>
</dbReference>
<evidence type="ECO:0000256" key="2">
    <source>
        <dbReference type="ARBA" id="ARBA00022679"/>
    </source>
</evidence>
<evidence type="ECO:0008006" key="15">
    <source>
        <dbReference type="Google" id="ProtNLM"/>
    </source>
</evidence>
<dbReference type="InterPro" id="IPR027417">
    <property type="entry name" value="P-loop_NTPase"/>
</dbReference>
<dbReference type="GO" id="GO:0008168">
    <property type="term" value="F:methyltransferase activity"/>
    <property type="evidence" value="ECO:0007669"/>
    <property type="project" value="UniProtKB-KW"/>
</dbReference>
<evidence type="ECO:0000313" key="13">
    <source>
        <dbReference type="EMBL" id="RHZ61525.1"/>
    </source>
</evidence>
<feature type="compositionally biased region" description="Basic and acidic residues" evidence="10">
    <location>
        <begin position="1778"/>
        <end position="1788"/>
    </location>
</feature>
<dbReference type="InterPro" id="IPR001525">
    <property type="entry name" value="C5_MeTfrase"/>
</dbReference>
<dbReference type="InterPro" id="IPR000330">
    <property type="entry name" value="SNF2_N"/>
</dbReference>
<proteinExistence type="predicted"/>
<dbReference type="InterPro" id="IPR050628">
    <property type="entry name" value="SNF2_RAD54_helicase_TF"/>
</dbReference>
<keyword evidence="8" id="KW-0067">ATP-binding</keyword>
<dbReference type="CDD" id="cd18793">
    <property type="entry name" value="SF2_C_SNF"/>
    <property type="match status" value="1"/>
</dbReference>
<evidence type="ECO:0000256" key="3">
    <source>
        <dbReference type="ARBA" id="ARBA00022723"/>
    </source>
</evidence>
<reference evidence="13" key="1">
    <citation type="submission" date="2018-08" db="EMBL/GenBank/DDBJ databases">
        <title>Draft genome sequence of azole-resistant Aspergillus thermomutatus (Neosartorya pseudofischeri) strain HMR AF 39, isolated from a human nasal aspirate.</title>
        <authorList>
            <person name="Parent-Michaud M."/>
            <person name="Dufresne P.J."/>
            <person name="Fournier E."/>
            <person name="Martineau C."/>
            <person name="Moreira S."/>
            <person name="Perkins V."/>
            <person name="De Repentigny L."/>
            <person name="Dufresne S.F."/>
        </authorList>
    </citation>
    <scope>NUCLEOTIDE SEQUENCE [LARGE SCALE GENOMIC DNA]</scope>
    <source>
        <strain evidence="13">HMR AF 39</strain>
    </source>
</reference>
<dbReference type="Pfam" id="PF00145">
    <property type="entry name" value="DNA_methylase"/>
    <property type="match status" value="1"/>
</dbReference>
<dbReference type="Proteomes" id="UP000215305">
    <property type="component" value="Unassembled WGS sequence"/>
</dbReference>
<dbReference type="InterPro" id="IPR038718">
    <property type="entry name" value="SNF2-like_sf"/>
</dbReference>